<name>U9TR88_RHIID</name>
<sequence length="63" mass="7479">MGLMEESAKNLRDTYTMGFESIFYNTNFTRNQWNNNERRGGPQMFASSYEDIIEIGRYLVENQ</sequence>
<gene>
    <name evidence="1" type="ORF">GLOINDRAFT_34931</name>
</gene>
<proteinExistence type="predicted"/>
<accession>U9TR88</accession>
<organism evidence="1">
    <name type="scientific">Rhizophagus irregularis (strain DAOM 181602 / DAOM 197198 / MUCL 43194)</name>
    <name type="common">Arbuscular mycorrhizal fungus</name>
    <name type="synonym">Glomus intraradices</name>
    <dbReference type="NCBI Taxonomy" id="747089"/>
    <lineage>
        <taxon>Eukaryota</taxon>
        <taxon>Fungi</taxon>
        <taxon>Fungi incertae sedis</taxon>
        <taxon>Mucoromycota</taxon>
        <taxon>Glomeromycotina</taxon>
        <taxon>Glomeromycetes</taxon>
        <taxon>Glomerales</taxon>
        <taxon>Glomeraceae</taxon>
        <taxon>Rhizophagus</taxon>
    </lineage>
</organism>
<dbReference type="EMBL" id="KI292397">
    <property type="protein sequence ID" value="ESA05876.1"/>
    <property type="molecule type" value="Genomic_DNA"/>
</dbReference>
<dbReference type="AlphaFoldDB" id="U9TR88"/>
<protein>
    <submittedName>
        <fullName evidence="1">Uncharacterized protein</fullName>
    </submittedName>
</protein>
<evidence type="ECO:0000313" key="1">
    <source>
        <dbReference type="EMBL" id="ESA05876.1"/>
    </source>
</evidence>
<dbReference type="HOGENOM" id="CLU_2886937_0_0_1"/>
<reference evidence="1" key="1">
    <citation type="submission" date="2013-07" db="EMBL/GenBank/DDBJ databases">
        <title>The genome of an arbuscular mycorrhizal fungus provides insights into the evolution of the oldest plant symbiosis.</title>
        <authorList>
            <consortium name="DOE Joint Genome Institute"/>
            <person name="Tisserant E."/>
            <person name="Malbreil M."/>
            <person name="Kuo A."/>
            <person name="Kohler A."/>
            <person name="Symeonidi A."/>
            <person name="Balestrini R."/>
            <person name="Charron P."/>
            <person name="Duensing N."/>
            <person name="Frei-dit-Frey N."/>
            <person name="Gianinazzi-Pearson V."/>
            <person name="Gilbert B."/>
            <person name="Handa Y."/>
            <person name="Hijri M."/>
            <person name="Kaul R."/>
            <person name="Kawaguchi M."/>
            <person name="Krajinski F."/>
            <person name="Lammers P."/>
            <person name="Lapierre D."/>
            <person name="Masclaux F.G."/>
            <person name="Murat C."/>
            <person name="Morin E."/>
            <person name="Ndikumana S."/>
            <person name="Pagni M."/>
            <person name="Petitpierre D."/>
            <person name="Requena N."/>
            <person name="Rosikiewicz P."/>
            <person name="Riley R."/>
            <person name="Saito K."/>
            <person name="San Clemente H."/>
            <person name="Shapiro H."/>
            <person name="van Tuinen D."/>
            <person name="Becard G."/>
            <person name="Bonfante P."/>
            <person name="Paszkowski U."/>
            <person name="Shachar-Hill Y."/>
            <person name="Young J.P."/>
            <person name="Sanders I.R."/>
            <person name="Henrissat B."/>
            <person name="Rensing S.A."/>
            <person name="Grigoriev I.V."/>
            <person name="Corradi N."/>
            <person name="Roux C."/>
            <person name="Martin F."/>
        </authorList>
    </citation>
    <scope>NUCLEOTIDE SEQUENCE</scope>
    <source>
        <strain evidence="1">DAOM 197198</strain>
    </source>
</reference>